<evidence type="ECO:0000313" key="2">
    <source>
        <dbReference type="Proteomes" id="UP001642484"/>
    </source>
</evidence>
<comment type="caution">
    <text evidence="1">The sequence shown here is derived from an EMBL/GenBank/DDBJ whole genome shotgun (WGS) entry which is preliminary data.</text>
</comment>
<name>A0ABP0QGR4_9DINO</name>
<proteinExistence type="predicted"/>
<protein>
    <submittedName>
        <fullName evidence="1">Uncharacterized protein</fullName>
    </submittedName>
</protein>
<reference evidence="1 2" key="1">
    <citation type="submission" date="2024-02" db="EMBL/GenBank/DDBJ databases">
        <authorList>
            <person name="Chen Y."/>
            <person name="Shah S."/>
            <person name="Dougan E. K."/>
            <person name="Thang M."/>
            <person name="Chan C."/>
        </authorList>
    </citation>
    <scope>NUCLEOTIDE SEQUENCE [LARGE SCALE GENOMIC DNA]</scope>
</reference>
<sequence length="122" mass="13585">MGCSNSVHLSIHEDVIEHHDGNLHLRHLKKAHPVETASVQSSKSIVATTRSGSSLGSMKRQVSFKEVVVLHEFDAEEGKGDDSEITPENAFQMFLLSLEKCPDYLELLVDAKRLRDFGPSEQ</sequence>
<dbReference type="Proteomes" id="UP001642484">
    <property type="component" value="Unassembled WGS sequence"/>
</dbReference>
<accession>A0ABP0QGR4</accession>
<evidence type="ECO:0000313" key="1">
    <source>
        <dbReference type="EMBL" id="CAK9087435.1"/>
    </source>
</evidence>
<keyword evidence="2" id="KW-1185">Reference proteome</keyword>
<dbReference type="EMBL" id="CAXAMN010024528">
    <property type="protein sequence ID" value="CAK9087435.1"/>
    <property type="molecule type" value="Genomic_DNA"/>
</dbReference>
<gene>
    <name evidence="1" type="ORF">CCMP2556_LOCUS42275</name>
</gene>
<organism evidence="1 2">
    <name type="scientific">Durusdinium trenchii</name>
    <dbReference type="NCBI Taxonomy" id="1381693"/>
    <lineage>
        <taxon>Eukaryota</taxon>
        <taxon>Sar</taxon>
        <taxon>Alveolata</taxon>
        <taxon>Dinophyceae</taxon>
        <taxon>Suessiales</taxon>
        <taxon>Symbiodiniaceae</taxon>
        <taxon>Durusdinium</taxon>
    </lineage>
</organism>